<feature type="transmembrane region" description="Helical" evidence="1">
    <location>
        <begin position="371"/>
        <end position="394"/>
    </location>
</feature>
<keyword evidence="1" id="KW-0472">Membrane</keyword>
<feature type="transmembrane region" description="Helical" evidence="1">
    <location>
        <begin position="332"/>
        <end position="359"/>
    </location>
</feature>
<feature type="transmembrane region" description="Helical" evidence="1">
    <location>
        <begin position="502"/>
        <end position="521"/>
    </location>
</feature>
<dbReference type="OrthoDB" id="9765464at2"/>
<reference evidence="3" key="1">
    <citation type="submission" date="2017-04" db="EMBL/GenBank/DDBJ databases">
        <authorList>
            <person name="Varghese N."/>
            <person name="Submissions S."/>
        </authorList>
    </citation>
    <scope>NUCLEOTIDE SEQUENCE [LARGE SCALE GENOMIC DNA]</scope>
    <source>
        <strain evidence="3">DSM 16512</strain>
    </source>
</reference>
<feature type="transmembrane region" description="Helical" evidence="1">
    <location>
        <begin position="167"/>
        <end position="184"/>
    </location>
</feature>
<dbReference type="Proteomes" id="UP000192602">
    <property type="component" value="Unassembled WGS sequence"/>
</dbReference>
<feature type="transmembrane region" description="Helical" evidence="1">
    <location>
        <begin position="557"/>
        <end position="580"/>
    </location>
</feature>
<dbReference type="EMBL" id="FWWZ01000001">
    <property type="protein sequence ID" value="SMC08561.1"/>
    <property type="molecule type" value="Genomic_DNA"/>
</dbReference>
<evidence type="ECO:0008006" key="4">
    <source>
        <dbReference type="Google" id="ProtNLM"/>
    </source>
</evidence>
<feature type="transmembrane region" description="Helical" evidence="1">
    <location>
        <begin position="277"/>
        <end position="296"/>
    </location>
</feature>
<feature type="transmembrane region" description="Helical" evidence="1">
    <location>
        <begin position="303"/>
        <end position="320"/>
    </location>
</feature>
<keyword evidence="3" id="KW-1185">Reference proteome</keyword>
<feature type="transmembrane region" description="Helical" evidence="1">
    <location>
        <begin position="9"/>
        <end position="26"/>
    </location>
</feature>
<feature type="transmembrane region" description="Helical" evidence="1">
    <location>
        <begin position="472"/>
        <end position="495"/>
    </location>
</feature>
<feature type="transmembrane region" description="Helical" evidence="1">
    <location>
        <begin position="139"/>
        <end position="158"/>
    </location>
</feature>
<dbReference type="RefSeq" id="WP_084274836.1">
    <property type="nucleotide sequence ID" value="NZ_AP026671.1"/>
</dbReference>
<dbReference type="AlphaFoldDB" id="A0A1W1WQH8"/>
<feature type="transmembrane region" description="Helical" evidence="1">
    <location>
        <begin position="533"/>
        <end position="550"/>
    </location>
</feature>
<evidence type="ECO:0000313" key="3">
    <source>
        <dbReference type="Proteomes" id="UP000192602"/>
    </source>
</evidence>
<gene>
    <name evidence="2" type="ORF">SAMN05660197_0317</name>
</gene>
<protein>
    <recommendedName>
        <fullName evidence="4">Glycosyltransferase RgtA/B/C/D-like domain-containing protein</fullName>
    </recommendedName>
</protein>
<feature type="transmembrane region" description="Helical" evidence="1">
    <location>
        <begin position="252"/>
        <end position="271"/>
    </location>
</feature>
<evidence type="ECO:0000256" key="1">
    <source>
        <dbReference type="SAM" id="Phobius"/>
    </source>
</evidence>
<proteinExistence type="predicted"/>
<keyword evidence="1" id="KW-0812">Transmembrane</keyword>
<name>A0A1W1WQH8_9BACT</name>
<keyword evidence="1" id="KW-1133">Transmembrane helix</keyword>
<evidence type="ECO:0000313" key="2">
    <source>
        <dbReference type="EMBL" id="SMC08561.1"/>
    </source>
</evidence>
<accession>A0A1W1WQH8</accession>
<organism evidence="2 3">
    <name type="scientific">Nitratiruptor tergarcus DSM 16512</name>
    <dbReference type="NCBI Taxonomy" id="1069081"/>
    <lineage>
        <taxon>Bacteria</taxon>
        <taxon>Pseudomonadati</taxon>
        <taxon>Campylobacterota</taxon>
        <taxon>Epsilonproteobacteria</taxon>
        <taxon>Nautiliales</taxon>
        <taxon>Nitratiruptoraceae</taxon>
        <taxon>Nitratiruptor</taxon>
    </lineage>
</organism>
<sequence length="583" mass="68370">MQLRYFGKITWALLFSLLCGIFYYLSTPHIQKSLLNQQKAILLPYVTNAKSKQKFIFDISFFSLNPLQKIDIIPDDCVENFTINKKSIFIKNIEGKCDWKRGFSLDITKYIHPGINHIQLVIKNRNGKSGLYLHFHSPISTVFHLLFSLSLLLLLFLVSNRFFSKKLSFFIVAGIALCMIYLSYTPYYVRTYDVITHTGHLDYIKMIADHFTFPNPTKGWEYHQPPLYYILAAIVYKISLLLYINPYISLQWLSLLFFTIFIIFSIRSLQLVIKKEFLLSLSSLLLIFWPSGIIHSIRIGNDVLTYALTAIGFYYTLLWWQHKRDIKPALLFSALALITKASGIILFIIIGVLIIIEALKQKNKKYFIKMAALAFLFFLVGFVINFADNIYYALQSTSSDWLVSNVVNTLNKKLYVANTLGNYFYFDMKKYLLFPYIDAWHDLYGRQYFWNYFLKSALFAEFFFNDAYHQNIAYILSFLSLILYVSILIGVFTIYKEELQEAAPFLLFFILYILILLAYRIKIPVACNTDFRYVYPLLIPMVYFYAKLYEKLRSTPFILLQYSVVLEAILFSFLSFLFFIKPA</sequence>